<feature type="domain" description="HTH myb-type" evidence="3">
    <location>
        <begin position="461"/>
        <end position="509"/>
    </location>
</feature>
<sequence>MTKRARQSRHESLRKKRKQVPEDPDAAAELPTPESTSDPDSQICEDDNIATHPRTFDHHHVERLQEFTNDLHQALQGSLPPRTCPYTAVHVLLLRWDEDDLGVHREISRLRSVFQDQFRFEVEEWNIPTLDPYHSLQDKIFHLQKSHQTPSDLLIVYYGGHSDPDTRRGRSIWHANRSATSPSLEWFNIQPILLTAKPHVLMILDCCFAANAARDTTEGSSKELLAACGRENPTVGVCMRSFTSVLIEELQSFEGAAFTVAMLHARLITLRHKLAYTPIYAALAEKGGNSIVISPLPKNPSPSPQGSECPTGPGSSTGIALPAIPSSVSLNESTRVLLAVSVAEDVAHNVAQWVSWLTTAAPWDVSKVDVRLECMYKSHSTLLLVSVPIAGWNRLPGSAAYKFIGFVKSGNLICEKTNPEPIAVKNQRPVSDDALFSKLPRKMSRLNKSKPYKAPGAGFDRTWTPEDDALLISAHRQKTPWQEIASKYFPDETAYECRERYKGLKERASLYNVAREEIWKPFADSLGENWQIVEAKYLREAPVFLQQTTWGSSTHSRLPPNWPPIPYEQPTPAPKPKKKRSLPSEGNRIEGSPMIADRTMQQQQSTFPSANALSPSGAFALQAVPSTSSREPPRKKRGRPSKEEFDKRVAEAAQRGEVYPPPRKRKPPRPSTENIVNDASPQVNPQGPRY</sequence>
<feature type="compositionally biased region" description="Polar residues" evidence="1">
    <location>
        <begin position="671"/>
        <end position="690"/>
    </location>
</feature>
<dbReference type="PROSITE" id="PS51294">
    <property type="entry name" value="HTH_MYB"/>
    <property type="match status" value="1"/>
</dbReference>
<organism evidence="4 5">
    <name type="scientific">Cladonia borealis</name>
    <dbReference type="NCBI Taxonomy" id="184061"/>
    <lineage>
        <taxon>Eukaryota</taxon>
        <taxon>Fungi</taxon>
        <taxon>Dikarya</taxon>
        <taxon>Ascomycota</taxon>
        <taxon>Pezizomycotina</taxon>
        <taxon>Lecanoromycetes</taxon>
        <taxon>OSLEUM clade</taxon>
        <taxon>Lecanoromycetidae</taxon>
        <taxon>Lecanorales</taxon>
        <taxon>Lecanorineae</taxon>
        <taxon>Cladoniaceae</taxon>
        <taxon>Cladonia</taxon>
    </lineage>
</organism>
<feature type="compositionally biased region" description="Basic residues" evidence="1">
    <location>
        <begin position="1"/>
        <end position="18"/>
    </location>
</feature>
<feature type="compositionally biased region" description="Basic and acidic residues" evidence="1">
    <location>
        <begin position="640"/>
        <end position="650"/>
    </location>
</feature>
<accession>A0AA39QSC9</accession>
<dbReference type="EMBL" id="JAFEKC020000025">
    <property type="protein sequence ID" value="KAK0507006.1"/>
    <property type="molecule type" value="Genomic_DNA"/>
</dbReference>
<keyword evidence="5" id="KW-1185">Reference proteome</keyword>
<protein>
    <recommendedName>
        <fullName evidence="6">Myb-like domain-containing protein</fullName>
    </recommendedName>
</protein>
<gene>
    <name evidence="4" type="ORF">JMJ35_010464</name>
</gene>
<evidence type="ECO:0000313" key="4">
    <source>
        <dbReference type="EMBL" id="KAK0507006.1"/>
    </source>
</evidence>
<evidence type="ECO:0008006" key="6">
    <source>
        <dbReference type="Google" id="ProtNLM"/>
    </source>
</evidence>
<proteinExistence type="predicted"/>
<evidence type="ECO:0000313" key="5">
    <source>
        <dbReference type="Proteomes" id="UP001166286"/>
    </source>
</evidence>
<evidence type="ECO:0000256" key="1">
    <source>
        <dbReference type="SAM" id="MobiDB-lite"/>
    </source>
</evidence>
<comment type="caution">
    <text evidence="4">The sequence shown here is derived from an EMBL/GenBank/DDBJ whole genome shotgun (WGS) entry which is preliminary data.</text>
</comment>
<evidence type="ECO:0000259" key="2">
    <source>
        <dbReference type="PROSITE" id="PS50090"/>
    </source>
</evidence>
<dbReference type="CDD" id="cd00167">
    <property type="entry name" value="SANT"/>
    <property type="match status" value="1"/>
</dbReference>
<dbReference type="SUPFAM" id="SSF46689">
    <property type="entry name" value="Homeodomain-like"/>
    <property type="match status" value="1"/>
</dbReference>
<dbReference type="Proteomes" id="UP001166286">
    <property type="component" value="Unassembled WGS sequence"/>
</dbReference>
<dbReference type="AlphaFoldDB" id="A0AA39QSC9"/>
<feature type="compositionally biased region" description="Pro residues" evidence="1">
    <location>
        <begin position="560"/>
        <end position="574"/>
    </location>
</feature>
<dbReference type="InterPro" id="IPR017930">
    <property type="entry name" value="Myb_dom"/>
</dbReference>
<feature type="domain" description="Myb-like" evidence="2">
    <location>
        <begin position="463"/>
        <end position="505"/>
    </location>
</feature>
<name>A0AA39QSC9_9LECA</name>
<dbReference type="Pfam" id="PF00249">
    <property type="entry name" value="Myb_DNA-binding"/>
    <property type="match status" value="1"/>
</dbReference>
<feature type="region of interest" description="Disordered" evidence="1">
    <location>
        <begin position="622"/>
        <end position="690"/>
    </location>
</feature>
<dbReference type="InterPro" id="IPR009057">
    <property type="entry name" value="Homeodomain-like_sf"/>
</dbReference>
<reference evidence="4" key="1">
    <citation type="submission" date="2023-03" db="EMBL/GenBank/DDBJ databases">
        <title>Complete genome of Cladonia borealis.</title>
        <authorList>
            <person name="Park H."/>
        </authorList>
    </citation>
    <scope>NUCLEOTIDE SEQUENCE</scope>
    <source>
        <strain evidence="4">ANT050790</strain>
    </source>
</reference>
<feature type="region of interest" description="Disordered" evidence="1">
    <location>
        <begin position="1"/>
        <end position="47"/>
    </location>
</feature>
<dbReference type="Gene3D" id="1.10.10.60">
    <property type="entry name" value="Homeodomain-like"/>
    <property type="match status" value="1"/>
</dbReference>
<evidence type="ECO:0000259" key="3">
    <source>
        <dbReference type="PROSITE" id="PS51294"/>
    </source>
</evidence>
<dbReference type="PROSITE" id="PS50090">
    <property type="entry name" value="MYB_LIKE"/>
    <property type="match status" value="1"/>
</dbReference>
<feature type="region of interest" description="Disordered" evidence="1">
    <location>
        <begin position="550"/>
        <end position="591"/>
    </location>
</feature>
<dbReference type="InterPro" id="IPR001005">
    <property type="entry name" value="SANT/Myb"/>
</dbReference>
<dbReference type="SMART" id="SM00717">
    <property type="entry name" value="SANT"/>
    <property type="match status" value="1"/>
</dbReference>